<evidence type="ECO:0000313" key="2">
    <source>
        <dbReference type="EMBL" id="KXZ49635.1"/>
    </source>
</evidence>
<gene>
    <name evidence="2" type="ORF">GPECTOR_20g492</name>
</gene>
<organism evidence="2 3">
    <name type="scientific">Gonium pectorale</name>
    <name type="common">Green alga</name>
    <dbReference type="NCBI Taxonomy" id="33097"/>
    <lineage>
        <taxon>Eukaryota</taxon>
        <taxon>Viridiplantae</taxon>
        <taxon>Chlorophyta</taxon>
        <taxon>core chlorophytes</taxon>
        <taxon>Chlorophyceae</taxon>
        <taxon>CS clade</taxon>
        <taxon>Chlamydomonadales</taxon>
        <taxon>Volvocaceae</taxon>
        <taxon>Gonium</taxon>
    </lineage>
</organism>
<reference evidence="3" key="1">
    <citation type="journal article" date="2016" name="Nat. Commun.">
        <title>The Gonium pectorale genome demonstrates co-option of cell cycle regulation during the evolution of multicellularity.</title>
        <authorList>
            <person name="Hanschen E.R."/>
            <person name="Marriage T.N."/>
            <person name="Ferris P.J."/>
            <person name="Hamaji T."/>
            <person name="Toyoda A."/>
            <person name="Fujiyama A."/>
            <person name="Neme R."/>
            <person name="Noguchi H."/>
            <person name="Minakuchi Y."/>
            <person name="Suzuki M."/>
            <person name="Kawai-Toyooka H."/>
            <person name="Smith D.R."/>
            <person name="Sparks H."/>
            <person name="Anderson J."/>
            <person name="Bakaric R."/>
            <person name="Luria V."/>
            <person name="Karger A."/>
            <person name="Kirschner M.W."/>
            <person name="Durand P.M."/>
            <person name="Michod R.E."/>
            <person name="Nozaki H."/>
            <person name="Olson B.J."/>
        </authorList>
    </citation>
    <scope>NUCLEOTIDE SEQUENCE [LARGE SCALE GENOMIC DNA]</scope>
    <source>
        <strain evidence="3">NIES-2863</strain>
    </source>
</reference>
<dbReference type="STRING" id="33097.A0A150GIV4"/>
<accession>A0A150GIV4</accession>
<dbReference type="EMBL" id="LSYV01000021">
    <property type="protein sequence ID" value="KXZ49635.1"/>
    <property type="molecule type" value="Genomic_DNA"/>
</dbReference>
<feature type="compositionally biased region" description="Acidic residues" evidence="1">
    <location>
        <begin position="24"/>
        <end position="40"/>
    </location>
</feature>
<sequence>MERDPAEFARAYCAAQGTGRASGDEEDEEDGDDGPLEDDVGWTDENLLFLFERAKNDMAAGRKPDYWAILEHMGWDKHPNVQRILPRLRNKYGAMRRVVESGAEFHKRLLPKATMMEVAAAIEADPAYEPHLDRRPQTTDGTRLERWQKQVGRILTSRAQCGFINTGMKKSGRFIYRYDPAADKYEVGGLASSTPASKGCSSVERQEGPSATGGQAAGAGATASKSPVHIRRRAGRASTDGAKVTAAGLAGQVSQLGTMARKRGWASGGLAAAQHSTYVEAAALAALAALERGQEVLEAELAAAVGRSLAGV</sequence>
<feature type="region of interest" description="Disordered" evidence="1">
    <location>
        <begin position="1"/>
        <end position="40"/>
    </location>
</feature>
<evidence type="ECO:0000256" key="1">
    <source>
        <dbReference type="SAM" id="MobiDB-lite"/>
    </source>
</evidence>
<proteinExistence type="predicted"/>
<feature type="compositionally biased region" description="Low complexity" evidence="1">
    <location>
        <begin position="212"/>
        <end position="223"/>
    </location>
</feature>
<dbReference type="Proteomes" id="UP000075714">
    <property type="component" value="Unassembled WGS sequence"/>
</dbReference>
<protein>
    <submittedName>
        <fullName evidence="2">Uncharacterized protein</fullName>
    </submittedName>
</protein>
<dbReference type="AlphaFoldDB" id="A0A150GIV4"/>
<feature type="region of interest" description="Disordered" evidence="1">
    <location>
        <begin position="194"/>
        <end position="241"/>
    </location>
</feature>
<keyword evidence="3" id="KW-1185">Reference proteome</keyword>
<comment type="caution">
    <text evidence="2">The sequence shown here is derived from an EMBL/GenBank/DDBJ whole genome shotgun (WGS) entry which is preliminary data.</text>
</comment>
<evidence type="ECO:0000313" key="3">
    <source>
        <dbReference type="Proteomes" id="UP000075714"/>
    </source>
</evidence>
<dbReference type="OrthoDB" id="550561at2759"/>
<name>A0A150GIV4_GONPE</name>